<name>A0ABT7X2Z4_9BACE</name>
<evidence type="ECO:0000256" key="4">
    <source>
        <dbReference type="ARBA" id="ARBA00022516"/>
    </source>
</evidence>
<organism evidence="16 17">
    <name type="scientific">Bacteroides gallinaceum</name>
    <dbReference type="NCBI Taxonomy" id="1462571"/>
    <lineage>
        <taxon>Bacteria</taxon>
        <taxon>Pseudomonadati</taxon>
        <taxon>Bacteroidota</taxon>
        <taxon>Bacteroidia</taxon>
        <taxon>Bacteroidales</taxon>
        <taxon>Bacteroidaceae</taxon>
        <taxon>Bacteroides</taxon>
    </lineage>
</organism>
<dbReference type="PANTHER" id="PTHR34299:SF1">
    <property type="entry name" value="DIACYLGLYCEROL KINASE"/>
    <property type="match status" value="1"/>
</dbReference>
<feature type="transmembrane region" description="Helical" evidence="15">
    <location>
        <begin position="56"/>
        <end position="76"/>
    </location>
</feature>
<evidence type="ECO:0000256" key="11">
    <source>
        <dbReference type="ARBA" id="ARBA00023098"/>
    </source>
</evidence>
<evidence type="ECO:0000256" key="5">
    <source>
        <dbReference type="ARBA" id="ARBA00022679"/>
    </source>
</evidence>
<keyword evidence="9" id="KW-0067">ATP-binding</keyword>
<proteinExistence type="inferred from homology"/>
<dbReference type="CDD" id="cd14265">
    <property type="entry name" value="UDPK_IM_like"/>
    <property type="match status" value="1"/>
</dbReference>
<keyword evidence="13" id="KW-0594">Phospholipid biosynthesis</keyword>
<evidence type="ECO:0000256" key="8">
    <source>
        <dbReference type="ARBA" id="ARBA00022777"/>
    </source>
</evidence>
<sequence>MKNDGFTFRKRMKSFRYAFRGIYLLVRYEHNAWIHCAITACVLAAGFLAGLSRTEWVAICLCIGMVFAAEALNSSIEALADRVSPAYDEAIRRTKDLAAGAVLILAIASAAIGLLIFIPKLY</sequence>
<dbReference type="Gene3D" id="1.10.287.3610">
    <property type="match status" value="1"/>
</dbReference>
<keyword evidence="8 16" id="KW-0418">Kinase</keyword>
<evidence type="ECO:0000256" key="12">
    <source>
        <dbReference type="ARBA" id="ARBA00023136"/>
    </source>
</evidence>
<evidence type="ECO:0000313" key="16">
    <source>
        <dbReference type="EMBL" id="MDN0048446.1"/>
    </source>
</evidence>
<evidence type="ECO:0000313" key="17">
    <source>
        <dbReference type="Proteomes" id="UP001167871"/>
    </source>
</evidence>
<evidence type="ECO:0000256" key="1">
    <source>
        <dbReference type="ARBA" id="ARBA00004651"/>
    </source>
</evidence>
<protein>
    <submittedName>
        <fullName evidence="16">Diacylglycerol kinase family protein</fullName>
        <ecNumber evidence="16">2.7.1.-</ecNumber>
    </submittedName>
</protein>
<reference evidence="16" key="2">
    <citation type="submission" date="2024-05" db="EMBL/GenBank/DDBJ databases">
        <title>Identification and characterization of horizontal gene transfer across gut microbiota members of farm animals based on homology search.</title>
        <authorList>
            <person name="Schwarzerova J."/>
            <person name="Nykrynova M."/>
            <person name="Jureckova K."/>
            <person name="Cejkova D."/>
            <person name="Rychlik I."/>
        </authorList>
    </citation>
    <scope>NUCLEOTIDE SEQUENCE</scope>
    <source>
        <strain evidence="16">84_SSukc20</strain>
    </source>
</reference>
<dbReference type="Proteomes" id="UP001167871">
    <property type="component" value="Unassembled WGS sequence"/>
</dbReference>
<dbReference type="PANTHER" id="PTHR34299">
    <property type="entry name" value="DIACYLGLYCEROL KINASE"/>
    <property type="match status" value="1"/>
</dbReference>
<evidence type="ECO:0000256" key="7">
    <source>
        <dbReference type="ARBA" id="ARBA00022741"/>
    </source>
</evidence>
<evidence type="ECO:0000256" key="6">
    <source>
        <dbReference type="ARBA" id="ARBA00022692"/>
    </source>
</evidence>
<dbReference type="Pfam" id="PF01219">
    <property type="entry name" value="DAGK_prokar"/>
    <property type="match status" value="1"/>
</dbReference>
<keyword evidence="11" id="KW-0443">Lipid metabolism</keyword>
<evidence type="ECO:0000256" key="13">
    <source>
        <dbReference type="ARBA" id="ARBA00023209"/>
    </source>
</evidence>
<feature type="transmembrane region" description="Helical" evidence="15">
    <location>
        <begin position="32"/>
        <end position="50"/>
    </location>
</feature>
<keyword evidence="10 15" id="KW-1133">Transmembrane helix</keyword>
<keyword evidence="6 15" id="KW-0812">Transmembrane</keyword>
<keyword evidence="4" id="KW-0444">Lipid biosynthesis</keyword>
<keyword evidence="5 16" id="KW-0808">Transferase</keyword>
<dbReference type="InterPro" id="IPR000829">
    <property type="entry name" value="DAGK"/>
</dbReference>
<evidence type="ECO:0000256" key="15">
    <source>
        <dbReference type="SAM" id="Phobius"/>
    </source>
</evidence>
<feature type="transmembrane region" description="Helical" evidence="15">
    <location>
        <begin position="97"/>
        <end position="118"/>
    </location>
</feature>
<keyword evidence="7" id="KW-0547">Nucleotide-binding</keyword>
<keyword evidence="17" id="KW-1185">Reference proteome</keyword>
<dbReference type="EMBL" id="JAUEII010000004">
    <property type="protein sequence ID" value="MDN0048446.1"/>
    <property type="molecule type" value="Genomic_DNA"/>
</dbReference>
<dbReference type="GO" id="GO:0016301">
    <property type="term" value="F:kinase activity"/>
    <property type="evidence" value="ECO:0007669"/>
    <property type="project" value="UniProtKB-KW"/>
</dbReference>
<keyword evidence="3" id="KW-1003">Cell membrane</keyword>
<dbReference type="RefSeq" id="WP_301639069.1">
    <property type="nucleotide sequence ID" value="NZ_JAUEII010000004.1"/>
</dbReference>
<evidence type="ECO:0000256" key="2">
    <source>
        <dbReference type="ARBA" id="ARBA00005967"/>
    </source>
</evidence>
<dbReference type="InterPro" id="IPR036945">
    <property type="entry name" value="DAGK_sf"/>
</dbReference>
<reference evidence="16" key="1">
    <citation type="submission" date="2023-06" db="EMBL/GenBank/DDBJ databases">
        <authorList>
            <person name="Zeman M."/>
            <person name="Kubasova T."/>
            <person name="Jahodarova E."/>
            <person name="Nykrynova M."/>
            <person name="Rychlik I."/>
        </authorList>
    </citation>
    <scope>NUCLEOTIDE SEQUENCE</scope>
    <source>
        <strain evidence="16">84_SSukc20</strain>
    </source>
</reference>
<evidence type="ECO:0000256" key="3">
    <source>
        <dbReference type="ARBA" id="ARBA00022475"/>
    </source>
</evidence>
<keyword evidence="14" id="KW-1208">Phospholipid metabolism</keyword>
<accession>A0ABT7X2Z4</accession>
<gene>
    <name evidence="16" type="ORF">QVO10_03415</name>
</gene>
<evidence type="ECO:0000256" key="14">
    <source>
        <dbReference type="ARBA" id="ARBA00023264"/>
    </source>
</evidence>
<evidence type="ECO:0000256" key="10">
    <source>
        <dbReference type="ARBA" id="ARBA00022989"/>
    </source>
</evidence>
<comment type="caution">
    <text evidence="16">The sequence shown here is derived from an EMBL/GenBank/DDBJ whole genome shotgun (WGS) entry which is preliminary data.</text>
</comment>
<comment type="subcellular location">
    <subcellularLocation>
        <location evidence="1">Cell membrane</location>
        <topology evidence="1">Multi-pass membrane protein</topology>
    </subcellularLocation>
</comment>
<keyword evidence="12 15" id="KW-0472">Membrane</keyword>
<evidence type="ECO:0000256" key="9">
    <source>
        <dbReference type="ARBA" id="ARBA00022840"/>
    </source>
</evidence>
<dbReference type="EC" id="2.7.1.-" evidence="16"/>
<comment type="similarity">
    <text evidence="2">Belongs to the bacterial diacylglycerol kinase family.</text>
</comment>
<dbReference type="InterPro" id="IPR033717">
    <property type="entry name" value="UDPK"/>
</dbReference>